<keyword evidence="1" id="KW-0863">Zinc-finger</keyword>
<protein>
    <recommendedName>
        <fullName evidence="2">SWIM-type domain-containing protein</fullName>
    </recommendedName>
</protein>
<keyword evidence="1" id="KW-0862">Zinc</keyword>
<evidence type="ECO:0000313" key="4">
    <source>
        <dbReference type="Proteomes" id="UP000051660"/>
    </source>
</evidence>
<dbReference type="Proteomes" id="UP000051660">
    <property type="component" value="Unassembled WGS sequence"/>
</dbReference>
<sequence length="688" mass="73595">MSRLIPLYAQIDDATLEAMASKGIVRRGRADAVNVQFEAIGADEIVGSIEGATVRLDDKGLTKARCTCPAATTCRHKIAIVFALRTQAGEQPAAPAVEIDWPARLATFDRKTLLNAVGKTGLREAIRLFALAEAATIHPGGLSLRVVLRLSAEEIEVAVPAEGDFSSVVSGLPERRRPAGHAAAILAARRHFGHETIEVDEAETVADQKAFVPDGPLLAAMRDAVCRAYSQGFAVPSRALEERLMLLAVSSRAEAMPRLSASLRRIAEGLEQRRSRNVNHNAVELLREIAFAHALLYSVSYTSDDARLRRLAGTVRAEYEPIGDAGLIGLGATLFETIAGAVGVTGHFVEPATGRRFTATLARGTTHDTRFDPRAAYRTQSIWGHTLARLSLATFQLAGAQASSTGRLSLSQTSRAEKIQPFKPSQEEIAGWARGGPLADLSHMSWPILADHLARCFAPSLDAPPLPAQPVVLLPSRIAPVTFDDLTQRLRWPLMDLSGAWISLTLDHDDEGRGLGASRIAALEAALGDGGNKRPFAIVAIARPEGGKIVLEPIALWGETQTSLDFPDRIPAHGGDVVSRIMAGLRRRAAQFAPPPPADVTVRQTSQLLQTGVDALIGFAEAGLHASAQERLLAPLAKTCQLASLTPLAELFSRTVASRGSDVSSTALATAQGLFTLQSFNSRLQIWT</sequence>
<proteinExistence type="predicted"/>
<comment type="caution">
    <text evidence="3">The sequence shown here is derived from an EMBL/GenBank/DDBJ whole genome shotgun (WGS) entry which is preliminary data.</text>
</comment>
<name>A0A0R3NB90_9BRAD</name>
<evidence type="ECO:0000256" key="1">
    <source>
        <dbReference type="PROSITE-ProRule" id="PRU00325"/>
    </source>
</evidence>
<dbReference type="GO" id="GO:0008270">
    <property type="term" value="F:zinc ion binding"/>
    <property type="evidence" value="ECO:0007669"/>
    <property type="project" value="UniProtKB-KW"/>
</dbReference>
<evidence type="ECO:0000259" key="2">
    <source>
        <dbReference type="PROSITE" id="PS50966"/>
    </source>
</evidence>
<evidence type="ECO:0000313" key="3">
    <source>
        <dbReference type="EMBL" id="KRR27056.1"/>
    </source>
</evidence>
<dbReference type="AlphaFoldDB" id="A0A0R3NB90"/>
<dbReference type="OrthoDB" id="242553at2"/>
<reference evidence="3 4" key="1">
    <citation type="submission" date="2014-03" db="EMBL/GenBank/DDBJ databases">
        <title>Bradyrhizobium valentinum sp. nov., isolated from effective nodules of Lupinus mariae-josephae, a lupine endemic of basic-lime soils in Eastern Spain.</title>
        <authorList>
            <person name="Duran D."/>
            <person name="Rey L."/>
            <person name="Navarro A."/>
            <person name="Busquets A."/>
            <person name="Imperial J."/>
            <person name="Ruiz-Argueso T."/>
        </authorList>
    </citation>
    <scope>NUCLEOTIDE SEQUENCE [LARGE SCALE GENOMIC DNA]</scope>
    <source>
        <strain evidence="3 4">CCBAU 23086</strain>
    </source>
</reference>
<dbReference type="InterPro" id="IPR007527">
    <property type="entry name" value="Znf_SWIM"/>
</dbReference>
<dbReference type="EMBL" id="LLYB01000038">
    <property type="protein sequence ID" value="KRR27056.1"/>
    <property type="molecule type" value="Genomic_DNA"/>
</dbReference>
<dbReference type="PROSITE" id="PS50966">
    <property type="entry name" value="ZF_SWIM"/>
    <property type="match status" value="1"/>
</dbReference>
<feature type="domain" description="SWIM-type" evidence="2">
    <location>
        <begin position="52"/>
        <end position="85"/>
    </location>
</feature>
<keyword evidence="1" id="KW-0479">Metal-binding</keyword>
<accession>A0A0R3NB90</accession>
<gene>
    <name evidence="3" type="ORF">CQ14_38240</name>
</gene>
<organism evidence="3 4">
    <name type="scientific">Bradyrhizobium lablabi</name>
    <dbReference type="NCBI Taxonomy" id="722472"/>
    <lineage>
        <taxon>Bacteria</taxon>
        <taxon>Pseudomonadati</taxon>
        <taxon>Pseudomonadota</taxon>
        <taxon>Alphaproteobacteria</taxon>
        <taxon>Hyphomicrobiales</taxon>
        <taxon>Nitrobacteraceae</taxon>
        <taxon>Bradyrhizobium</taxon>
    </lineage>
</organism>